<dbReference type="eggNOG" id="ENOG502Z84S">
    <property type="taxonomic scope" value="Bacteria"/>
</dbReference>
<protein>
    <recommendedName>
        <fullName evidence="1">DUF1835 domain-containing protein</fullName>
    </recommendedName>
</protein>
<dbReference type="AlphaFoldDB" id="F0SDY6"/>
<dbReference type="RefSeq" id="WP_013632381.1">
    <property type="nucleotide sequence ID" value="NC_015177.1"/>
</dbReference>
<name>F0SDY6_PSESL</name>
<organism evidence="2 3">
    <name type="scientific">Pseudopedobacter saltans (strain ATCC 51119 / DSM 12145 / JCM 21818 / CCUG 39354 / LMG 10337 / NBRC 100064 / NCIMB 13643)</name>
    <name type="common">Pedobacter saltans</name>
    <dbReference type="NCBI Taxonomy" id="762903"/>
    <lineage>
        <taxon>Bacteria</taxon>
        <taxon>Pseudomonadati</taxon>
        <taxon>Bacteroidota</taxon>
        <taxon>Sphingobacteriia</taxon>
        <taxon>Sphingobacteriales</taxon>
        <taxon>Sphingobacteriaceae</taxon>
        <taxon>Pseudopedobacter</taxon>
    </lineage>
</organism>
<dbReference type="STRING" id="762903.Pedsa_1315"/>
<reference evidence="2 3" key="1">
    <citation type="journal article" date="2011" name="Stand. Genomic Sci.">
        <title>Complete genome sequence of the gliding, heparinolytic Pedobacter saltans type strain (113).</title>
        <authorList>
            <person name="Liolios K."/>
            <person name="Sikorski J."/>
            <person name="Lu M."/>
            <person name="Nolan M."/>
            <person name="Lapidus A."/>
            <person name="Lucas S."/>
            <person name="Hammon N."/>
            <person name="Deshpande S."/>
            <person name="Cheng J.F."/>
            <person name="Tapia R."/>
            <person name="Han C."/>
            <person name="Goodwin L."/>
            <person name="Pitluck S."/>
            <person name="Huntemann M."/>
            <person name="Ivanova N."/>
            <person name="Pagani I."/>
            <person name="Mavromatis K."/>
            <person name="Ovchinikova G."/>
            <person name="Pati A."/>
            <person name="Chen A."/>
            <person name="Palaniappan K."/>
            <person name="Land M."/>
            <person name="Hauser L."/>
            <person name="Brambilla E.M."/>
            <person name="Kotsyurbenko O."/>
            <person name="Rohde M."/>
            <person name="Tindall B.J."/>
            <person name="Abt B."/>
            <person name="Goker M."/>
            <person name="Detter J.C."/>
            <person name="Woyke T."/>
            <person name="Bristow J."/>
            <person name="Eisen J.A."/>
            <person name="Markowitz V."/>
            <person name="Hugenholtz P."/>
            <person name="Klenk H.P."/>
            <person name="Kyrpides N.C."/>
        </authorList>
    </citation>
    <scope>NUCLEOTIDE SEQUENCE [LARGE SCALE GENOMIC DNA]</scope>
    <source>
        <strain evidence="3">ATCC 51119 / DSM 12145 / JCM 21818 / LMG 10337 / NBRC 100064 / NCIMB 13643</strain>
    </source>
</reference>
<accession>F0SDY6</accession>
<dbReference type="KEGG" id="psn:Pedsa_1315"/>
<evidence type="ECO:0000313" key="3">
    <source>
        <dbReference type="Proteomes" id="UP000000310"/>
    </source>
</evidence>
<keyword evidence="3" id="KW-1185">Reference proteome</keyword>
<dbReference type="HOGENOM" id="CLU_057511_1_0_10"/>
<sequence length="255" mass="29689">MQQYHVLNGDCLAEQLKQTSITPNFIVCRECLVEGNVFANNITDFWKLRTAFITGMYKGSREEYFEKVVNEIEKLNHLPQYSEVCLWFEDDLFCQVNLWFVITVLSEHPTLKIFRVFPAIERPVDIWKGFGIANAEKLEQAYNAKVQLEGKDIELGKCLWESYQNNDFNRLEALSKHRTNGFAYLEEVCRAHIDRFPLGKNLSRPQQVIKEIISTGVRDFSSVFSEFSKREGIYGLGDLQVKRLYDFVLKTCVES</sequence>
<evidence type="ECO:0000259" key="1">
    <source>
        <dbReference type="Pfam" id="PF08874"/>
    </source>
</evidence>
<dbReference type="Pfam" id="PF08874">
    <property type="entry name" value="DUF1835"/>
    <property type="match status" value="1"/>
</dbReference>
<dbReference type="OrthoDB" id="127805at2"/>
<feature type="domain" description="DUF1835" evidence="1">
    <location>
        <begin position="9"/>
        <end position="109"/>
    </location>
</feature>
<dbReference type="InterPro" id="IPR014973">
    <property type="entry name" value="DUF1835"/>
</dbReference>
<proteinExistence type="predicted"/>
<reference evidence="3" key="2">
    <citation type="submission" date="2011-02" db="EMBL/GenBank/DDBJ databases">
        <title>The complete genome of Pedobacter saltans DSM 12145.</title>
        <authorList>
            <consortium name="US DOE Joint Genome Institute (JGI-PGF)"/>
            <person name="Lucas S."/>
            <person name="Copeland A."/>
            <person name="Lapidus A."/>
            <person name="Bruce D."/>
            <person name="Goodwin L."/>
            <person name="Pitluck S."/>
            <person name="Kyrpides N."/>
            <person name="Mavromatis K."/>
            <person name="Pagani I."/>
            <person name="Ivanova N."/>
            <person name="Ovchinnikova G."/>
            <person name="Lu M."/>
            <person name="Detter J.C."/>
            <person name="Han C."/>
            <person name="Land M."/>
            <person name="Hauser L."/>
            <person name="Markowitz V."/>
            <person name="Cheng J.-F."/>
            <person name="Hugenholtz P."/>
            <person name="Woyke T."/>
            <person name="Wu D."/>
            <person name="Tindall B."/>
            <person name="Pomrenke H.G."/>
            <person name="Brambilla E."/>
            <person name="Klenk H.-P."/>
            <person name="Eisen J.A."/>
        </authorList>
    </citation>
    <scope>NUCLEOTIDE SEQUENCE [LARGE SCALE GENOMIC DNA]</scope>
    <source>
        <strain evidence="3">ATCC 51119 / DSM 12145 / JCM 21818 / LMG 10337 / NBRC 100064 / NCIMB 13643</strain>
    </source>
</reference>
<dbReference type="Proteomes" id="UP000000310">
    <property type="component" value="Chromosome"/>
</dbReference>
<gene>
    <name evidence="2" type="ordered locus">Pedsa_1315</name>
</gene>
<dbReference type="EMBL" id="CP002545">
    <property type="protein sequence ID" value="ADY51882.1"/>
    <property type="molecule type" value="Genomic_DNA"/>
</dbReference>
<evidence type="ECO:0000313" key="2">
    <source>
        <dbReference type="EMBL" id="ADY51882.1"/>
    </source>
</evidence>